<evidence type="ECO:0000256" key="1">
    <source>
        <dbReference type="SAM" id="MobiDB-lite"/>
    </source>
</evidence>
<feature type="compositionally biased region" description="Polar residues" evidence="1">
    <location>
        <begin position="8"/>
        <end position="22"/>
    </location>
</feature>
<sequence length="103" mass="11553">ERERERSPSSLPDPSMEANQQQLPPPPAKTSGVSYVSSCLYLKPSAAADDDGGRGRRTLDKDLVLRRIRHHRRANQIREAVQAASLRLPRGWTHHEDDAFSSP</sequence>
<name>A0A1D1XL30_9ARAE</name>
<gene>
    <name evidence="2" type="primary">ITPRIPL2</name>
    <name evidence="2" type="ORF">g.110808</name>
</gene>
<dbReference type="AlphaFoldDB" id="A0A1D1XL30"/>
<evidence type="ECO:0000313" key="2">
    <source>
        <dbReference type="EMBL" id="JAT43092.1"/>
    </source>
</evidence>
<keyword evidence="2" id="KW-0675">Receptor</keyword>
<accession>A0A1D1XL30</accession>
<feature type="region of interest" description="Disordered" evidence="1">
    <location>
        <begin position="1"/>
        <end position="33"/>
    </location>
</feature>
<reference evidence="2" key="1">
    <citation type="submission" date="2015-07" db="EMBL/GenBank/DDBJ databases">
        <title>Transcriptome Assembly of Anthurium amnicola.</title>
        <authorList>
            <person name="Suzuki J."/>
        </authorList>
    </citation>
    <scope>NUCLEOTIDE SEQUENCE</scope>
</reference>
<protein>
    <submittedName>
        <fullName evidence="2">Inositol 1,4,5-trisphosphate receptor-interacting protein-like 2</fullName>
    </submittedName>
</protein>
<dbReference type="PANTHER" id="PTHR35324:SF4">
    <property type="entry name" value="EXPRESSED PROTEIN"/>
    <property type="match status" value="1"/>
</dbReference>
<proteinExistence type="predicted"/>
<dbReference type="PANTHER" id="PTHR35324">
    <property type="entry name" value="BNAA08G03750D PROTEIN"/>
    <property type="match status" value="1"/>
</dbReference>
<dbReference type="EMBL" id="GDJX01024844">
    <property type="protein sequence ID" value="JAT43092.1"/>
    <property type="molecule type" value="Transcribed_RNA"/>
</dbReference>
<feature type="non-terminal residue" evidence="2">
    <location>
        <position position="1"/>
    </location>
</feature>
<organism evidence="2">
    <name type="scientific">Anthurium amnicola</name>
    <dbReference type="NCBI Taxonomy" id="1678845"/>
    <lineage>
        <taxon>Eukaryota</taxon>
        <taxon>Viridiplantae</taxon>
        <taxon>Streptophyta</taxon>
        <taxon>Embryophyta</taxon>
        <taxon>Tracheophyta</taxon>
        <taxon>Spermatophyta</taxon>
        <taxon>Magnoliopsida</taxon>
        <taxon>Liliopsida</taxon>
        <taxon>Araceae</taxon>
        <taxon>Pothoideae</taxon>
        <taxon>Potheae</taxon>
        <taxon>Anthurium</taxon>
    </lineage>
</organism>